<dbReference type="AlphaFoldDB" id="A0A0E9THH1"/>
<keyword evidence="1" id="KW-0472">Membrane</keyword>
<organism evidence="2">
    <name type="scientific">Anguilla anguilla</name>
    <name type="common">European freshwater eel</name>
    <name type="synonym">Muraena anguilla</name>
    <dbReference type="NCBI Taxonomy" id="7936"/>
    <lineage>
        <taxon>Eukaryota</taxon>
        <taxon>Metazoa</taxon>
        <taxon>Chordata</taxon>
        <taxon>Craniata</taxon>
        <taxon>Vertebrata</taxon>
        <taxon>Euteleostomi</taxon>
        <taxon>Actinopterygii</taxon>
        <taxon>Neopterygii</taxon>
        <taxon>Teleostei</taxon>
        <taxon>Anguilliformes</taxon>
        <taxon>Anguillidae</taxon>
        <taxon>Anguilla</taxon>
    </lineage>
</organism>
<name>A0A0E9THH1_ANGAN</name>
<accession>A0A0E9THH1</accession>
<reference evidence="2" key="2">
    <citation type="journal article" date="2015" name="Fish Shellfish Immunol.">
        <title>Early steps in the European eel (Anguilla anguilla)-Vibrio vulnificus interaction in the gills: Role of the RtxA13 toxin.</title>
        <authorList>
            <person name="Callol A."/>
            <person name="Pajuelo D."/>
            <person name="Ebbesson L."/>
            <person name="Teles M."/>
            <person name="MacKenzie S."/>
            <person name="Amaro C."/>
        </authorList>
    </citation>
    <scope>NUCLEOTIDE SEQUENCE</scope>
</reference>
<evidence type="ECO:0000256" key="1">
    <source>
        <dbReference type="SAM" id="Phobius"/>
    </source>
</evidence>
<keyword evidence="1" id="KW-1133">Transmembrane helix</keyword>
<keyword evidence="1" id="KW-0812">Transmembrane</keyword>
<evidence type="ECO:0000313" key="2">
    <source>
        <dbReference type="EMBL" id="JAH53041.1"/>
    </source>
</evidence>
<dbReference type="EMBL" id="GBXM01055536">
    <property type="protein sequence ID" value="JAH53041.1"/>
    <property type="molecule type" value="Transcribed_RNA"/>
</dbReference>
<feature type="transmembrane region" description="Helical" evidence="1">
    <location>
        <begin position="12"/>
        <end position="31"/>
    </location>
</feature>
<proteinExistence type="predicted"/>
<sequence>MWLVTNIVKTLVNRYTCASVDVILLLFIYMYTVFTKPPKLFEGVCVECWDL</sequence>
<reference evidence="2" key="1">
    <citation type="submission" date="2014-11" db="EMBL/GenBank/DDBJ databases">
        <authorList>
            <person name="Amaro Gonzalez C."/>
        </authorList>
    </citation>
    <scope>NUCLEOTIDE SEQUENCE</scope>
</reference>
<protein>
    <submittedName>
        <fullName evidence="2">Uncharacterized protein</fullName>
    </submittedName>
</protein>